<dbReference type="SUPFAM" id="SSF53474">
    <property type="entry name" value="alpha/beta-Hydrolases"/>
    <property type="match status" value="1"/>
</dbReference>
<dbReference type="GeneID" id="86061864"/>
<keyword evidence="3" id="KW-1185">Reference proteome</keyword>
<dbReference type="PANTHER" id="PTHR11614">
    <property type="entry name" value="PHOSPHOLIPASE-RELATED"/>
    <property type="match status" value="1"/>
</dbReference>
<dbReference type="GO" id="GO:0016787">
    <property type="term" value="F:hydrolase activity"/>
    <property type="evidence" value="ECO:0007669"/>
    <property type="project" value="UniProtKB-KW"/>
</dbReference>
<dbReference type="InterPro" id="IPR051044">
    <property type="entry name" value="MAG_DAG_Lipase"/>
</dbReference>
<protein>
    <submittedName>
        <fullName evidence="2">Alpha-beta hydrolase superfamily lysophospholipase</fullName>
    </submittedName>
</protein>
<dbReference type="EMBL" id="QJKD01000006">
    <property type="protein sequence ID" value="PXX52989.1"/>
    <property type="molecule type" value="Genomic_DNA"/>
</dbReference>
<evidence type="ECO:0000313" key="3">
    <source>
        <dbReference type="Proteomes" id="UP000248057"/>
    </source>
</evidence>
<evidence type="ECO:0000259" key="1">
    <source>
        <dbReference type="Pfam" id="PF12146"/>
    </source>
</evidence>
<sequence length="308" mass="34686">MDSYQNDRTWLKVQEYLPPHNRLEKAELPEEYYLTIDTMEIHIDHYKVASPKGRVILFHGVGGNGRMLSALALPFMRNGFEVICPDLPLYGYTHCSKNVTWQTWVSVGTEIVNHYQSTKQLPTFLFGLSAGGMLAYQTATECPQLNGLMASCILDQRNKEVTKHSAKNPYVGMAAKPALALLQTVAGHIRIPMKWIGNMKAIVNNKELAAVLIKDKKSSGARVSLAFIHTMLNPVIKTEPEDFKSCPFLLVHPAEDHWTDLKYSLLFYQRLACEKQTVILEGAGHFPIEEPGLMQLEQACVTFLESHL</sequence>
<dbReference type="RefSeq" id="WP_110323256.1">
    <property type="nucleotide sequence ID" value="NZ_JAQETU010000007.1"/>
</dbReference>
<comment type="caution">
    <text evidence="2">The sequence shown here is derived from an EMBL/GenBank/DDBJ whole genome shotgun (WGS) entry which is preliminary data.</text>
</comment>
<organism evidence="2 3">
    <name type="scientific">Hungatella effluvii</name>
    <dbReference type="NCBI Taxonomy" id="1096246"/>
    <lineage>
        <taxon>Bacteria</taxon>
        <taxon>Bacillati</taxon>
        <taxon>Bacillota</taxon>
        <taxon>Clostridia</taxon>
        <taxon>Lachnospirales</taxon>
        <taxon>Lachnospiraceae</taxon>
        <taxon>Hungatella</taxon>
    </lineage>
</organism>
<dbReference type="AlphaFoldDB" id="A0A2V3Y439"/>
<name>A0A2V3Y439_9FIRM</name>
<dbReference type="InterPro" id="IPR029058">
    <property type="entry name" value="AB_hydrolase_fold"/>
</dbReference>
<reference evidence="2 3" key="1">
    <citation type="submission" date="2018-05" db="EMBL/GenBank/DDBJ databases">
        <title>Genomic Encyclopedia of Type Strains, Phase IV (KMG-IV): sequencing the most valuable type-strain genomes for metagenomic binning, comparative biology and taxonomic classification.</title>
        <authorList>
            <person name="Goeker M."/>
        </authorList>
    </citation>
    <scope>NUCLEOTIDE SEQUENCE [LARGE SCALE GENOMIC DNA]</scope>
    <source>
        <strain evidence="2 3">DSM 24995</strain>
    </source>
</reference>
<accession>A0A2V3Y439</accession>
<feature type="domain" description="Serine aminopeptidase S33" evidence="1">
    <location>
        <begin position="50"/>
        <end position="291"/>
    </location>
</feature>
<evidence type="ECO:0000313" key="2">
    <source>
        <dbReference type="EMBL" id="PXX52989.1"/>
    </source>
</evidence>
<dbReference type="InterPro" id="IPR022742">
    <property type="entry name" value="Hydrolase_4"/>
</dbReference>
<dbReference type="Gene3D" id="3.40.50.1820">
    <property type="entry name" value="alpha/beta hydrolase"/>
    <property type="match status" value="1"/>
</dbReference>
<keyword evidence="2" id="KW-0378">Hydrolase</keyword>
<dbReference type="Pfam" id="PF12146">
    <property type="entry name" value="Hydrolase_4"/>
    <property type="match status" value="1"/>
</dbReference>
<dbReference type="Proteomes" id="UP000248057">
    <property type="component" value="Unassembled WGS sequence"/>
</dbReference>
<proteinExistence type="predicted"/>
<gene>
    <name evidence="2" type="ORF">DFR60_106108</name>
</gene>